<evidence type="ECO:0000313" key="4">
    <source>
        <dbReference type="Proteomes" id="UP000040578"/>
    </source>
</evidence>
<dbReference type="EMBL" id="CPYD01000003">
    <property type="protein sequence ID" value="CNE29292.1"/>
    <property type="molecule type" value="Genomic_DNA"/>
</dbReference>
<feature type="chain" id="PRO_5043622450" description="Lipoprotein" evidence="1">
    <location>
        <begin position="30"/>
        <end position="94"/>
    </location>
</feature>
<gene>
    <name evidence="2" type="ORF">ERS137967_01215</name>
    <name evidence="3" type="ORF">QVN42_05745</name>
</gene>
<proteinExistence type="predicted"/>
<dbReference type="RefSeq" id="WP_157045460.1">
    <property type="nucleotide sequence ID" value="NZ_CPYD01000003.1"/>
</dbReference>
<protein>
    <recommendedName>
        <fullName evidence="6">Lipoprotein</fullName>
    </recommendedName>
</protein>
<feature type="signal peptide" evidence="1">
    <location>
        <begin position="1"/>
        <end position="29"/>
    </location>
</feature>
<dbReference type="Proteomes" id="UP001167864">
    <property type="component" value="Unassembled WGS sequence"/>
</dbReference>
<evidence type="ECO:0000313" key="3">
    <source>
        <dbReference type="EMBL" id="MDN0086903.1"/>
    </source>
</evidence>
<accession>A0AAW7JVA3</accession>
<dbReference type="PROSITE" id="PS51257">
    <property type="entry name" value="PROKAR_LIPOPROTEIN"/>
    <property type="match status" value="1"/>
</dbReference>
<name>A0AAW7JVA3_9GAMM</name>
<keyword evidence="1" id="KW-0732">Signal</keyword>
<dbReference type="EMBL" id="JAUEHU010000004">
    <property type="protein sequence ID" value="MDN0086903.1"/>
    <property type="molecule type" value="Genomic_DNA"/>
</dbReference>
<dbReference type="Proteomes" id="UP000040578">
    <property type="component" value="Unassembled WGS sequence"/>
</dbReference>
<organism evidence="3 5">
    <name type="scientific">Yersinia nurmii</name>
    <dbReference type="NCBI Taxonomy" id="685706"/>
    <lineage>
        <taxon>Bacteria</taxon>
        <taxon>Pseudomonadati</taxon>
        <taxon>Pseudomonadota</taxon>
        <taxon>Gammaproteobacteria</taxon>
        <taxon>Enterobacterales</taxon>
        <taxon>Yersiniaceae</taxon>
        <taxon>Yersinia</taxon>
    </lineage>
</organism>
<dbReference type="AlphaFoldDB" id="A0AAW7JVA3"/>
<evidence type="ECO:0000313" key="2">
    <source>
        <dbReference type="EMBL" id="CNE29292.1"/>
    </source>
</evidence>
<comment type="caution">
    <text evidence="3">The sequence shown here is derived from an EMBL/GenBank/DDBJ whole genome shotgun (WGS) entry which is preliminary data.</text>
</comment>
<sequence>MLSKRIILKMSSVCTFGLGLLLGCSHTLAAYPLGEGAFSCDTSPYLCDDQKSDHCFIEQGAWEPILAPPIGRRRDQNTDSVAWSPLAWHCWIAD</sequence>
<evidence type="ECO:0000313" key="5">
    <source>
        <dbReference type="Proteomes" id="UP001167864"/>
    </source>
</evidence>
<reference evidence="2 4" key="1">
    <citation type="submission" date="2015-03" db="EMBL/GenBank/DDBJ databases">
        <authorList>
            <consortium name="Pathogen Informatics"/>
            <person name="Murphy D."/>
        </authorList>
    </citation>
    <scope>NUCLEOTIDE SEQUENCE [LARGE SCALE GENOMIC DNA]</scope>
    <source>
        <strain evidence="4">type strain: CIP110231</strain>
        <strain evidence="2">Type strain: CIP110231</strain>
    </source>
</reference>
<keyword evidence="4" id="KW-1185">Reference proteome</keyword>
<reference evidence="3" key="2">
    <citation type="submission" date="2023-06" db="EMBL/GenBank/DDBJ databases">
        <authorList>
            <person name="Polev D.E."/>
            <person name="Saitova A.T."/>
            <person name="Bogumilchik E.A."/>
            <person name="Kokorina G.I."/>
            <person name="Voskresenskaia E.A."/>
        </authorList>
    </citation>
    <scope>NUCLEOTIDE SEQUENCE</scope>
    <source>
        <strain evidence="3">2145 StPb PI</strain>
    </source>
</reference>
<evidence type="ECO:0000256" key="1">
    <source>
        <dbReference type="SAM" id="SignalP"/>
    </source>
</evidence>
<evidence type="ECO:0008006" key="6">
    <source>
        <dbReference type="Google" id="ProtNLM"/>
    </source>
</evidence>